<evidence type="ECO:0000256" key="3">
    <source>
        <dbReference type="ARBA" id="ARBA00022692"/>
    </source>
</evidence>
<name>A0A1S0U393_LOALO</name>
<evidence type="ECO:0000256" key="2">
    <source>
        <dbReference type="ARBA" id="ARBA00009457"/>
    </source>
</evidence>
<dbReference type="OMA" id="TWNNDQP"/>
<dbReference type="FunCoup" id="A0A1S0U393">
    <property type="interactions" value="2639"/>
</dbReference>
<evidence type="ECO:0000256" key="1">
    <source>
        <dbReference type="ARBA" id="ARBA00004141"/>
    </source>
</evidence>
<keyword evidence="4 8" id="KW-1133">Transmembrane helix</keyword>
<evidence type="ECO:0000256" key="8">
    <source>
        <dbReference type="SAM" id="Phobius"/>
    </source>
</evidence>
<dbReference type="CTD" id="9941327"/>
<dbReference type="PANTHER" id="PTHR10926:SF0">
    <property type="entry name" value="CDC50, ISOFORM A"/>
    <property type="match status" value="1"/>
</dbReference>
<gene>
    <name evidence="9" type="ORF">LOAG_03933</name>
</gene>
<reference evidence="9" key="1">
    <citation type="submission" date="2012-04" db="EMBL/GenBank/DDBJ databases">
        <title>The Genome Sequence of Loa loa.</title>
        <authorList>
            <consortium name="The Broad Institute Genome Sequencing Platform"/>
            <consortium name="Broad Institute Genome Sequencing Center for Infectious Disease"/>
            <person name="Nutman T.B."/>
            <person name="Fink D.L."/>
            <person name="Russ C."/>
            <person name="Young S."/>
            <person name="Zeng Q."/>
            <person name="Gargeya S."/>
            <person name="Alvarado L."/>
            <person name="Berlin A."/>
            <person name="Chapman S.B."/>
            <person name="Chen Z."/>
            <person name="Freedman E."/>
            <person name="Gellesch M."/>
            <person name="Goldberg J."/>
            <person name="Griggs A."/>
            <person name="Gujja S."/>
            <person name="Heilman E.R."/>
            <person name="Heiman D."/>
            <person name="Howarth C."/>
            <person name="Mehta T."/>
            <person name="Neiman D."/>
            <person name="Pearson M."/>
            <person name="Roberts A."/>
            <person name="Saif S."/>
            <person name="Shea T."/>
            <person name="Shenoy N."/>
            <person name="Sisk P."/>
            <person name="Stolte C."/>
            <person name="Sykes S."/>
            <person name="White J."/>
            <person name="Yandava C."/>
            <person name="Haas B."/>
            <person name="Henn M.R."/>
            <person name="Nusbaum C."/>
            <person name="Birren B."/>
        </authorList>
    </citation>
    <scope>NUCLEOTIDE SEQUENCE [LARGE SCALE GENOMIC DNA]</scope>
</reference>
<dbReference type="GO" id="GO:0005783">
    <property type="term" value="C:endoplasmic reticulum"/>
    <property type="evidence" value="ECO:0007669"/>
    <property type="project" value="TreeGrafter"/>
</dbReference>
<dbReference type="PANTHER" id="PTHR10926">
    <property type="entry name" value="CELL CYCLE CONTROL PROTEIN 50"/>
    <property type="match status" value="1"/>
</dbReference>
<evidence type="ECO:0000256" key="5">
    <source>
        <dbReference type="ARBA" id="ARBA00023136"/>
    </source>
</evidence>
<organism evidence="9">
    <name type="scientific">Loa loa</name>
    <name type="common">Eye worm</name>
    <name type="synonym">Filaria loa</name>
    <dbReference type="NCBI Taxonomy" id="7209"/>
    <lineage>
        <taxon>Eukaryota</taxon>
        <taxon>Metazoa</taxon>
        <taxon>Ecdysozoa</taxon>
        <taxon>Nematoda</taxon>
        <taxon>Chromadorea</taxon>
        <taxon>Rhabditida</taxon>
        <taxon>Spirurina</taxon>
        <taxon>Spiruromorpha</taxon>
        <taxon>Filarioidea</taxon>
        <taxon>Onchocercidae</taxon>
        <taxon>Loa</taxon>
    </lineage>
</organism>
<evidence type="ECO:0000256" key="6">
    <source>
        <dbReference type="PIRNR" id="PIRNR015840"/>
    </source>
</evidence>
<evidence type="ECO:0000313" key="9">
    <source>
        <dbReference type="EMBL" id="EFO24552.2"/>
    </source>
</evidence>
<sequence length="364" mass="40689">MTSIPQRLSASSSPLQEIQQPSAPVVSSNESTSRLRRNKPRDTKLRQQKLPAWQPILTASTVIPTVFGIGIIFLPIGVALFLASQGVKESITDYTSCSAPSLEACEFVIKLNSDFQGDVYFYYALDNYFQNHRRYMKSRSDSQLLGDLQNVGDCEPYAYLNTSSGLQIIAPCGAVANSMFNDSFTLYRNGSGDPVPWTYKGVVWPVDKNRRYRNPPGNLRQAFENTVKPPNWRKAIYELDPDDPDNNGFLNTDFIVWMRTAALPDFRKLYRILVRYKNSLYKNGLPAGTYQLVIQSNYPVTVFGGRKYFIISTTSWAGGKNAFLGIAYIIVSGICILFGAVFLIIHLKFGTSSNEAGSISQVSR</sequence>
<evidence type="ECO:0000256" key="7">
    <source>
        <dbReference type="SAM" id="MobiDB-lite"/>
    </source>
</evidence>
<evidence type="ECO:0000256" key="4">
    <source>
        <dbReference type="ARBA" id="ARBA00022989"/>
    </source>
</evidence>
<dbReference type="EMBL" id="JH712090">
    <property type="protein sequence ID" value="EFO24552.2"/>
    <property type="molecule type" value="Genomic_DNA"/>
</dbReference>
<dbReference type="InterPro" id="IPR005045">
    <property type="entry name" value="CDC50/LEM3_fam"/>
</dbReference>
<keyword evidence="3 8" id="KW-0812">Transmembrane</keyword>
<dbReference type="PIRSF" id="PIRSF015840">
    <property type="entry name" value="DUF284_TM_euk"/>
    <property type="match status" value="1"/>
</dbReference>
<dbReference type="RefSeq" id="XP_020303206.1">
    <property type="nucleotide sequence ID" value="XM_020446457.1"/>
</dbReference>
<proteinExistence type="inferred from homology"/>
<comment type="similarity">
    <text evidence="2 6">Belongs to the CDC50/LEM3 family.</text>
</comment>
<feature type="compositionally biased region" description="Polar residues" evidence="7">
    <location>
        <begin position="1"/>
        <end position="32"/>
    </location>
</feature>
<keyword evidence="5 6" id="KW-0472">Membrane</keyword>
<feature type="region of interest" description="Disordered" evidence="7">
    <location>
        <begin position="1"/>
        <end position="44"/>
    </location>
</feature>
<feature type="transmembrane region" description="Helical" evidence="8">
    <location>
        <begin position="56"/>
        <end position="82"/>
    </location>
</feature>
<comment type="subcellular location">
    <subcellularLocation>
        <location evidence="1">Membrane</location>
        <topology evidence="1">Multi-pass membrane protein</topology>
    </subcellularLocation>
</comment>
<dbReference type="InParanoid" id="A0A1S0U393"/>
<dbReference type="GeneID" id="9941327"/>
<dbReference type="KEGG" id="loa:LOAG_03933"/>
<accession>A0A1S0U393</accession>
<dbReference type="Pfam" id="PF03381">
    <property type="entry name" value="CDC50"/>
    <property type="match status" value="1"/>
</dbReference>
<dbReference type="OrthoDB" id="340608at2759"/>
<dbReference type="AlphaFoldDB" id="A0A1S0U393"/>
<protein>
    <submittedName>
        <fullName evidence="9">Transmembrane protein 30A</fullName>
    </submittedName>
</protein>
<feature type="transmembrane region" description="Helical" evidence="8">
    <location>
        <begin position="322"/>
        <end position="345"/>
    </location>
</feature>
<dbReference type="GO" id="GO:0005794">
    <property type="term" value="C:Golgi apparatus"/>
    <property type="evidence" value="ECO:0007669"/>
    <property type="project" value="TreeGrafter"/>
</dbReference>
<dbReference type="GO" id="GO:0005886">
    <property type="term" value="C:plasma membrane"/>
    <property type="evidence" value="ECO:0007669"/>
    <property type="project" value="TreeGrafter"/>
</dbReference>